<dbReference type="InterPro" id="IPR018114">
    <property type="entry name" value="TRYPSIN_HIS"/>
</dbReference>
<keyword evidence="4" id="KW-0645">Protease</keyword>
<dbReference type="CDD" id="cd00190">
    <property type="entry name" value="Tryp_SPc"/>
    <property type="match status" value="1"/>
</dbReference>
<evidence type="ECO:0000256" key="1">
    <source>
        <dbReference type="ARBA" id="ARBA00023157"/>
    </source>
</evidence>
<dbReference type="OrthoDB" id="10059102at2759"/>
<dbReference type="PANTHER" id="PTHR24253:SF35">
    <property type="entry name" value="THREONINE PROTEASE PRSS50-RELATED"/>
    <property type="match status" value="1"/>
</dbReference>
<dbReference type="InterPro" id="IPR009003">
    <property type="entry name" value="Peptidase_S1_PA"/>
</dbReference>
<feature type="domain" description="Peptidase S1" evidence="2">
    <location>
        <begin position="37"/>
        <end position="273"/>
    </location>
</feature>
<evidence type="ECO:0000313" key="4">
    <source>
        <dbReference type="RefSeq" id="XP_007949977.1"/>
    </source>
</evidence>
<gene>
    <name evidence="4" type="primary">LOC103206335</name>
</gene>
<accession>A0A8B7AR22</accession>
<dbReference type="FunFam" id="2.40.10.10:FF:000039">
    <property type="entry name" value="Brain-specific serine protease 4"/>
    <property type="match status" value="1"/>
</dbReference>
<dbReference type="GeneID" id="103206335"/>
<reference evidence="4" key="1">
    <citation type="submission" date="2025-08" db="UniProtKB">
        <authorList>
            <consortium name="RefSeq"/>
        </authorList>
    </citation>
    <scope>IDENTIFICATION</scope>
</reference>
<dbReference type="PRINTS" id="PR00722">
    <property type="entry name" value="CHYMOTRYPSIN"/>
</dbReference>
<dbReference type="PROSITE" id="PS00134">
    <property type="entry name" value="TRYPSIN_HIS"/>
    <property type="match status" value="1"/>
</dbReference>
<evidence type="ECO:0000313" key="3">
    <source>
        <dbReference type="Proteomes" id="UP000694850"/>
    </source>
</evidence>
<keyword evidence="3" id="KW-1185">Reference proteome</keyword>
<dbReference type="AlphaFoldDB" id="A0A8B7AR22"/>
<sequence length="306" mass="34283">MEQIRLLKLVLASPDCILQIRLPFFGVCGQTHISCRVVKGKVVEEGKWPWQVSILLLGVYVCSGSLFHEQWVLTAAHCLQRSKNQSQYSVKVGARYFSENGTQLPISHIIIHKNFNNLASQDIALLKLQKPISWSYNIQPVCLPDAQYKLPVGSMCWVAGWGHVKQVTTTPAPYSLQEVAIKILNNDICNQKYRFLLKRGQQHFIGKDMLCGSSERGMKSCQANSGSPLVCQVNKTWIQAGLVSWGFSCGQSRFPSIYTSTSHFTLWIKSQVSDVNFFSRAGPAFLSPVFHTGYILLVSLGSLWLL</sequence>
<proteinExistence type="predicted"/>
<dbReference type="SMART" id="SM00020">
    <property type="entry name" value="Tryp_SPc"/>
    <property type="match status" value="1"/>
</dbReference>
<dbReference type="InterPro" id="IPR043504">
    <property type="entry name" value="Peptidase_S1_PA_chymotrypsin"/>
</dbReference>
<dbReference type="PROSITE" id="PS50240">
    <property type="entry name" value="TRYPSIN_DOM"/>
    <property type="match status" value="1"/>
</dbReference>
<dbReference type="GO" id="GO:0004252">
    <property type="term" value="F:serine-type endopeptidase activity"/>
    <property type="evidence" value="ECO:0007669"/>
    <property type="project" value="InterPro"/>
</dbReference>
<evidence type="ECO:0000259" key="2">
    <source>
        <dbReference type="PROSITE" id="PS50240"/>
    </source>
</evidence>
<dbReference type="Proteomes" id="UP000694850">
    <property type="component" value="Unplaced"/>
</dbReference>
<name>A0A8B7AR22_ORYAF</name>
<dbReference type="GO" id="GO:0006508">
    <property type="term" value="P:proteolysis"/>
    <property type="evidence" value="ECO:0007669"/>
    <property type="project" value="UniProtKB-KW"/>
</dbReference>
<dbReference type="SUPFAM" id="SSF50494">
    <property type="entry name" value="Trypsin-like serine proteases"/>
    <property type="match status" value="1"/>
</dbReference>
<keyword evidence="1" id="KW-1015">Disulfide bond</keyword>
<dbReference type="PANTHER" id="PTHR24253">
    <property type="entry name" value="TRANSMEMBRANE PROTEASE SERINE"/>
    <property type="match status" value="1"/>
</dbReference>
<dbReference type="RefSeq" id="XP_007949977.1">
    <property type="nucleotide sequence ID" value="XM_007951786.1"/>
</dbReference>
<dbReference type="InterPro" id="IPR001314">
    <property type="entry name" value="Peptidase_S1A"/>
</dbReference>
<dbReference type="Gene3D" id="2.40.10.10">
    <property type="entry name" value="Trypsin-like serine proteases"/>
    <property type="match status" value="2"/>
</dbReference>
<organism evidence="3 4">
    <name type="scientific">Orycteropus afer afer</name>
    <dbReference type="NCBI Taxonomy" id="1230840"/>
    <lineage>
        <taxon>Eukaryota</taxon>
        <taxon>Metazoa</taxon>
        <taxon>Chordata</taxon>
        <taxon>Craniata</taxon>
        <taxon>Vertebrata</taxon>
        <taxon>Euteleostomi</taxon>
        <taxon>Mammalia</taxon>
        <taxon>Eutheria</taxon>
        <taxon>Afrotheria</taxon>
        <taxon>Tubulidentata</taxon>
        <taxon>Orycteropodidae</taxon>
        <taxon>Orycteropus</taxon>
    </lineage>
</organism>
<dbReference type="InterPro" id="IPR001254">
    <property type="entry name" value="Trypsin_dom"/>
</dbReference>
<dbReference type="GO" id="GO:0004298">
    <property type="term" value="F:threonine-type endopeptidase activity"/>
    <property type="evidence" value="ECO:0007669"/>
    <property type="project" value="TreeGrafter"/>
</dbReference>
<dbReference type="GO" id="GO:0005783">
    <property type="term" value="C:endoplasmic reticulum"/>
    <property type="evidence" value="ECO:0007669"/>
    <property type="project" value="TreeGrafter"/>
</dbReference>
<keyword evidence="4" id="KW-0378">Hydrolase</keyword>
<dbReference type="Pfam" id="PF00089">
    <property type="entry name" value="Trypsin"/>
    <property type="match status" value="1"/>
</dbReference>
<protein>
    <submittedName>
        <fullName evidence="4">Serine protease 46</fullName>
    </submittedName>
</protein>